<protein>
    <recommendedName>
        <fullName evidence="5">Secreted protein</fullName>
    </recommendedName>
</protein>
<dbReference type="EMBL" id="CP071595">
    <property type="protein sequence ID" value="QSY51920.1"/>
    <property type="molecule type" value="Genomic_DNA"/>
</dbReference>
<gene>
    <name evidence="3" type="ORF">J3S04_14425</name>
</gene>
<dbReference type="PRINTS" id="PR01217">
    <property type="entry name" value="PRICHEXTENSN"/>
</dbReference>
<feature type="chain" id="PRO_5046877625" description="Secreted protein" evidence="2">
    <location>
        <begin position="20"/>
        <end position="253"/>
    </location>
</feature>
<dbReference type="RefSeq" id="WP_207555493.1">
    <property type="nucleotide sequence ID" value="NZ_CP071595.1"/>
</dbReference>
<evidence type="ECO:0000313" key="4">
    <source>
        <dbReference type="Proteomes" id="UP000671836"/>
    </source>
</evidence>
<keyword evidence="4" id="KW-1185">Reference proteome</keyword>
<feature type="region of interest" description="Disordered" evidence="1">
    <location>
        <begin position="24"/>
        <end position="167"/>
    </location>
</feature>
<proteinExistence type="predicted"/>
<evidence type="ECO:0008006" key="5">
    <source>
        <dbReference type="Google" id="ProtNLM"/>
    </source>
</evidence>
<feature type="compositionally biased region" description="Pro residues" evidence="1">
    <location>
        <begin position="106"/>
        <end position="152"/>
    </location>
</feature>
<organism evidence="3 4">
    <name type="scientific">Streptomyces griseocarneus</name>
    <dbReference type="NCBI Taxonomy" id="51201"/>
    <lineage>
        <taxon>Bacteria</taxon>
        <taxon>Bacillati</taxon>
        <taxon>Actinomycetota</taxon>
        <taxon>Actinomycetes</taxon>
        <taxon>Kitasatosporales</taxon>
        <taxon>Streptomycetaceae</taxon>
        <taxon>Streptomyces</taxon>
    </lineage>
</organism>
<reference evidence="3 4" key="1">
    <citation type="submission" date="2021-03" db="EMBL/GenBank/DDBJ databases">
        <title>Streptomyces strains.</title>
        <authorList>
            <person name="Lund M.B."/>
            <person name="Toerring T."/>
        </authorList>
    </citation>
    <scope>NUCLEOTIDE SEQUENCE [LARGE SCALE GENOMIC DNA]</scope>
    <source>
        <strain evidence="3 4">KCC S-1010</strain>
    </source>
</reference>
<feature type="signal peptide" evidence="2">
    <location>
        <begin position="1"/>
        <end position="19"/>
    </location>
</feature>
<evidence type="ECO:0000256" key="1">
    <source>
        <dbReference type="SAM" id="MobiDB-lite"/>
    </source>
</evidence>
<feature type="compositionally biased region" description="Polar residues" evidence="1">
    <location>
        <begin position="80"/>
        <end position="89"/>
    </location>
</feature>
<evidence type="ECO:0000256" key="2">
    <source>
        <dbReference type="SAM" id="SignalP"/>
    </source>
</evidence>
<dbReference type="Proteomes" id="UP000671836">
    <property type="component" value="Chromosome"/>
</dbReference>
<evidence type="ECO:0000313" key="3">
    <source>
        <dbReference type="EMBL" id="QSY51920.1"/>
    </source>
</evidence>
<dbReference type="PROSITE" id="PS51257">
    <property type="entry name" value="PROKAR_LIPOPROTEIN"/>
    <property type="match status" value="1"/>
</dbReference>
<name>A0ABX7RUE3_9ACTN</name>
<sequence>MRRKTLARATALCALALSASLTGCGGGERDGYVATGAAGRGAYGPGPVPPKGGVELVPLQDATPTPPPARSPASSSAPANGTNGTSATHSPRPAPANPSGSGGIPPTRPPRPSPPAARPPAPGHATPPSPPSRPSRPSPPPSPSSRPTPAPGPAVLGVSEPRREPAEGRWCERVTLTFTNTGGSPVTGGTVTLGTHIVDLFGIDWWTVSSAHALPAPIRPGESVEGTWTVCADAWRVPPGLRVETRDVAVDWV</sequence>
<keyword evidence="2" id="KW-0732">Signal</keyword>
<accession>A0ABX7RUE3</accession>